<dbReference type="PANTHER" id="PTHR45138">
    <property type="entry name" value="REGULATORY COMPONENTS OF SENSORY TRANSDUCTION SYSTEM"/>
    <property type="match status" value="1"/>
</dbReference>
<evidence type="ECO:0000256" key="3">
    <source>
        <dbReference type="SAM" id="Phobius"/>
    </source>
</evidence>
<evidence type="ECO:0000256" key="2">
    <source>
        <dbReference type="ARBA" id="ARBA00034247"/>
    </source>
</evidence>
<dbReference type="Gene3D" id="3.30.70.270">
    <property type="match status" value="1"/>
</dbReference>
<gene>
    <name evidence="5" type="ORF">DYP60_03635</name>
</gene>
<reference evidence="6" key="1">
    <citation type="submission" date="2018-08" db="EMBL/GenBank/DDBJ databases">
        <authorList>
            <person name="Grouzdev D.S."/>
            <person name="Krutkina M.S."/>
        </authorList>
    </citation>
    <scope>NUCLEOTIDE SEQUENCE [LARGE SCALE GENOMIC DNA]</scope>
    <source>
        <strain evidence="6">4-11</strain>
    </source>
</reference>
<evidence type="ECO:0000259" key="4">
    <source>
        <dbReference type="PROSITE" id="PS50887"/>
    </source>
</evidence>
<feature type="domain" description="GGDEF" evidence="4">
    <location>
        <begin position="431"/>
        <end position="557"/>
    </location>
</feature>
<dbReference type="InterPro" id="IPR029787">
    <property type="entry name" value="Nucleotide_cyclase"/>
</dbReference>
<comment type="caution">
    <text evidence="5">The sequence shown here is derived from an EMBL/GenBank/DDBJ whole genome shotgun (WGS) entry which is preliminary data.</text>
</comment>
<keyword evidence="6" id="KW-1185">Reference proteome</keyword>
<feature type="transmembrane region" description="Helical" evidence="3">
    <location>
        <begin position="183"/>
        <end position="201"/>
    </location>
</feature>
<name>A0A372MIF9_9SPIR</name>
<dbReference type="AlphaFoldDB" id="A0A372MIF9"/>
<reference evidence="5 6" key="2">
    <citation type="submission" date="2018-09" db="EMBL/GenBank/DDBJ databases">
        <title>Genome of Sphaerochaeta halotolerans strain 4-11.</title>
        <authorList>
            <person name="Nazina T.N."/>
            <person name="Sokolova D.S."/>
        </authorList>
    </citation>
    <scope>NUCLEOTIDE SEQUENCE [LARGE SCALE GENOMIC DNA]</scope>
    <source>
        <strain evidence="5 6">4-11</strain>
    </source>
</reference>
<feature type="transmembrane region" description="Helical" evidence="3">
    <location>
        <begin position="304"/>
        <end position="325"/>
    </location>
</feature>
<dbReference type="Proteomes" id="UP000264002">
    <property type="component" value="Unassembled WGS sequence"/>
</dbReference>
<dbReference type="NCBIfam" id="TIGR00254">
    <property type="entry name" value="GGDEF"/>
    <property type="match status" value="1"/>
</dbReference>
<dbReference type="InterPro" id="IPR000160">
    <property type="entry name" value="GGDEF_dom"/>
</dbReference>
<dbReference type="EMBL" id="QUWK01000003">
    <property type="protein sequence ID" value="RFU95577.1"/>
    <property type="molecule type" value="Genomic_DNA"/>
</dbReference>
<evidence type="ECO:0000313" key="5">
    <source>
        <dbReference type="EMBL" id="RFU95577.1"/>
    </source>
</evidence>
<dbReference type="PROSITE" id="PS50887">
    <property type="entry name" value="GGDEF"/>
    <property type="match status" value="1"/>
</dbReference>
<dbReference type="SUPFAM" id="SSF55073">
    <property type="entry name" value="Nucleotide cyclase"/>
    <property type="match status" value="1"/>
</dbReference>
<keyword evidence="3" id="KW-0812">Transmembrane</keyword>
<feature type="transmembrane region" description="Helical" evidence="3">
    <location>
        <begin position="213"/>
        <end position="231"/>
    </location>
</feature>
<dbReference type="RefSeq" id="WP_117329525.1">
    <property type="nucleotide sequence ID" value="NZ_QUWK01000003.1"/>
</dbReference>
<evidence type="ECO:0000313" key="6">
    <source>
        <dbReference type="Proteomes" id="UP000264002"/>
    </source>
</evidence>
<keyword evidence="3" id="KW-1133">Transmembrane helix</keyword>
<evidence type="ECO:0000256" key="1">
    <source>
        <dbReference type="ARBA" id="ARBA00012528"/>
    </source>
</evidence>
<feature type="transmembrane region" description="Helical" evidence="3">
    <location>
        <begin position="276"/>
        <end position="298"/>
    </location>
</feature>
<feature type="transmembrane region" description="Helical" evidence="3">
    <location>
        <begin position="12"/>
        <end position="28"/>
    </location>
</feature>
<accession>A0A372MIF9</accession>
<dbReference type="EC" id="2.7.7.65" evidence="1"/>
<dbReference type="InterPro" id="IPR043128">
    <property type="entry name" value="Rev_trsase/Diguanyl_cyclase"/>
</dbReference>
<sequence length="557" mass="63035">MAAFSRENHVQRIVLALVLIVFIMALYYDSFLETEPLFDGKVTSWDTAWTIEIDGQTFAEEITLPYSLPKPVKDKVITLHYTIPSQLPAEGRTIAFNSSMASVSVKVNDEALYSFEGPQKGWAVPVFGGTYTHFIRLEEAHLGGELTITFGYTSNNSFAGHFKPVYNGTKTDLLFHELREWPSLFYGFSLLLIGFLVLLFSLSIQTDEERKSFFYFGLVLLALGGWVFSQTPSKFLLFRNPALPMNLSFAALFLLPLFLVNYIIHSYPVGKWVTPFLYISYFFASIYVLGGALQLFGITQYTDLLLPCGVFLALFLLSLFTLLFVEYYRGNQDLRSFLVAMGLLLSSILAEVILLILGISLDSAVILHFGMAASAVVLFWRSATLMRIKTKSICKEQLLLSLAYSDALTEVGNRAAYDREVSRIQTSKDKQVLGILMMDVNDLKKINDTQGHTQGDLVLRDFARRLQKLLPFRAKIYRYGGDEFIALISDVSEEEMQKLADRILSPFPFGNKLHYFVAVGFDRYIPKRKDRFHQCVGRADEAMYACKHSMKQPASVT</sequence>
<dbReference type="GO" id="GO:0052621">
    <property type="term" value="F:diguanylate cyclase activity"/>
    <property type="evidence" value="ECO:0007669"/>
    <property type="project" value="UniProtKB-EC"/>
</dbReference>
<keyword evidence="3" id="KW-0472">Membrane</keyword>
<dbReference type="GO" id="GO:0005886">
    <property type="term" value="C:plasma membrane"/>
    <property type="evidence" value="ECO:0007669"/>
    <property type="project" value="TreeGrafter"/>
</dbReference>
<dbReference type="GO" id="GO:1902201">
    <property type="term" value="P:negative regulation of bacterial-type flagellum-dependent cell motility"/>
    <property type="evidence" value="ECO:0007669"/>
    <property type="project" value="TreeGrafter"/>
</dbReference>
<feature type="transmembrane region" description="Helical" evidence="3">
    <location>
        <begin position="337"/>
        <end position="359"/>
    </location>
</feature>
<feature type="transmembrane region" description="Helical" evidence="3">
    <location>
        <begin position="365"/>
        <end position="383"/>
    </location>
</feature>
<comment type="catalytic activity">
    <reaction evidence="2">
        <text>2 GTP = 3',3'-c-di-GMP + 2 diphosphate</text>
        <dbReference type="Rhea" id="RHEA:24898"/>
        <dbReference type="ChEBI" id="CHEBI:33019"/>
        <dbReference type="ChEBI" id="CHEBI:37565"/>
        <dbReference type="ChEBI" id="CHEBI:58805"/>
        <dbReference type="EC" id="2.7.7.65"/>
    </reaction>
</comment>
<organism evidence="5 6">
    <name type="scientific">Sphaerochaeta halotolerans</name>
    <dbReference type="NCBI Taxonomy" id="2293840"/>
    <lineage>
        <taxon>Bacteria</taxon>
        <taxon>Pseudomonadati</taxon>
        <taxon>Spirochaetota</taxon>
        <taxon>Spirochaetia</taxon>
        <taxon>Spirochaetales</taxon>
        <taxon>Sphaerochaetaceae</taxon>
        <taxon>Sphaerochaeta</taxon>
    </lineage>
</organism>
<dbReference type="PANTHER" id="PTHR45138:SF9">
    <property type="entry name" value="DIGUANYLATE CYCLASE DGCM-RELATED"/>
    <property type="match status" value="1"/>
</dbReference>
<dbReference type="Pfam" id="PF00990">
    <property type="entry name" value="GGDEF"/>
    <property type="match status" value="1"/>
</dbReference>
<dbReference type="InterPro" id="IPR050469">
    <property type="entry name" value="Diguanylate_Cyclase"/>
</dbReference>
<proteinExistence type="predicted"/>
<protein>
    <recommendedName>
        <fullName evidence="1">diguanylate cyclase</fullName>
        <ecNumber evidence="1">2.7.7.65</ecNumber>
    </recommendedName>
</protein>
<dbReference type="CDD" id="cd01949">
    <property type="entry name" value="GGDEF"/>
    <property type="match status" value="1"/>
</dbReference>
<feature type="transmembrane region" description="Helical" evidence="3">
    <location>
        <begin position="243"/>
        <end position="264"/>
    </location>
</feature>
<dbReference type="GO" id="GO:0043709">
    <property type="term" value="P:cell adhesion involved in single-species biofilm formation"/>
    <property type="evidence" value="ECO:0007669"/>
    <property type="project" value="TreeGrafter"/>
</dbReference>
<dbReference type="SMART" id="SM00267">
    <property type="entry name" value="GGDEF"/>
    <property type="match status" value="1"/>
</dbReference>